<comment type="similarity">
    <text evidence="5">Belongs to the queuine tRNA-ribosyltransferase family.</text>
</comment>
<reference evidence="8" key="1">
    <citation type="journal article" date="2019" name="Int. J. Syst. Evol. Microbiol.">
        <title>The Global Catalogue of Microorganisms (GCM) 10K type strain sequencing project: providing services to taxonomists for standard genome sequencing and annotation.</title>
        <authorList>
            <consortium name="The Broad Institute Genomics Platform"/>
            <consortium name="The Broad Institute Genome Sequencing Center for Infectious Disease"/>
            <person name="Wu L."/>
            <person name="Ma J."/>
        </authorList>
    </citation>
    <scope>NUCLEOTIDE SEQUENCE [LARGE SCALE GENOMIC DNA]</scope>
    <source>
        <strain evidence="8">CCUG 56756</strain>
    </source>
</reference>
<keyword evidence="8" id="KW-1185">Reference proteome</keyword>
<feature type="region of interest" description="RNA binding; important for wobble base 34 recognition" evidence="5">
    <location>
        <begin position="274"/>
        <end position="278"/>
    </location>
</feature>
<dbReference type="InterPro" id="IPR004803">
    <property type="entry name" value="TGT"/>
</dbReference>
<protein>
    <recommendedName>
        <fullName evidence="5">Queuine tRNA-ribosyltransferase</fullName>
        <ecNumber evidence="5">2.4.2.29</ecNumber>
    </recommendedName>
    <alternativeName>
        <fullName evidence="5">Guanine insertion enzyme</fullName>
    </alternativeName>
    <alternativeName>
        <fullName evidence="5">tRNA-guanine transglycosylase</fullName>
    </alternativeName>
</protein>
<dbReference type="InterPro" id="IPR036511">
    <property type="entry name" value="TGT-like_sf"/>
</dbReference>
<dbReference type="InterPro" id="IPR050076">
    <property type="entry name" value="ArchSynthase1/Queuine_TRR"/>
</dbReference>
<keyword evidence="5" id="KW-0862">Zinc</keyword>
<proteinExistence type="inferred from homology"/>
<evidence type="ECO:0000256" key="2">
    <source>
        <dbReference type="ARBA" id="ARBA00022679"/>
    </source>
</evidence>
<dbReference type="PANTHER" id="PTHR46499:SF1">
    <property type="entry name" value="QUEUINE TRNA-RIBOSYLTRANSFERASE"/>
    <property type="match status" value="1"/>
</dbReference>
<keyword evidence="4 5" id="KW-0671">Queuosine biosynthesis</keyword>
<dbReference type="NCBIfam" id="TIGR00449">
    <property type="entry name" value="tgt_general"/>
    <property type="match status" value="1"/>
</dbReference>
<feature type="binding site" evidence="5">
    <location>
        <position position="219"/>
    </location>
    <ligand>
        <name>substrate</name>
    </ligand>
</feature>
<feature type="binding site" evidence="5">
    <location>
        <position position="149"/>
    </location>
    <ligand>
        <name>substrate</name>
    </ligand>
</feature>
<feature type="binding site" evidence="5">
    <location>
        <position position="192"/>
    </location>
    <ligand>
        <name>substrate</name>
    </ligand>
</feature>
<comment type="caution">
    <text evidence="7">The sequence shown here is derived from an EMBL/GenBank/DDBJ whole genome shotgun (WGS) entry which is preliminary data.</text>
</comment>
<comment type="function">
    <text evidence="5">Catalyzes the base-exchange of a guanine (G) residue with the queuine precursor 7-aminomethyl-7-deazaguanine (PreQ1) at position 34 (anticodon wobble position) in tRNAs with GU(N) anticodons (tRNA-Asp, -Asn, -His and -Tyr). Catalysis occurs through a double-displacement mechanism. The nucleophile active site attacks the C1' of nucleotide 34 to detach the guanine base from the RNA, forming a covalent enzyme-RNA intermediate. The proton acceptor active site deprotonates the incoming PreQ1, allowing a nucleophilic attack on the C1' of the ribose to form the product. After dissociation, two additional enzymatic reactions on the tRNA convert PreQ1 to queuine (Q), resulting in the hypermodified nucleoside queuosine (7-(((4,5-cis-dihydroxy-2-cyclopenten-1-yl)amino)methyl)-7-deazaguanosine).</text>
</comment>
<evidence type="ECO:0000259" key="6">
    <source>
        <dbReference type="Pfam" id="PF01702"/>
    </source>
</evidence>
<gene>
    <name evidence="5 7" type="primary">tgt</name>
    <name evidence="7" type="ORF">ACFQ1X_03665</name>
</gene>
<comment type="pathway">
    <text evidence="5">tRNA modification; tRNA-queuosine biosynthesis.</text>
</comment>
<feature type="binding site" evidence="5">
    <location>
        <position position="307"/>
    </location>
    <ligand>
        <name>Zn(2+)</name>
        <dbReference type="ChEBI" id="CHEBI:29105"/>
    </ligand>
</feature>
<dbReference type="RefSeq" id="WP_144839072.1">
    <property type="nucleotide sequence ID" value="NZ_JBHTKI010000006.1"/>
</dbReference>
<evidence type="ECO:0000313" key="7">
    <source>
        <dbReference type="EMBL" id="MFD1030518.1"/>
    </source>
</evidence>
<dbReference type="GO" id="GO:0016757">
    <property type="term" value="F:glycosyltransferase activity"/>
    <property type="evidence" value="ECO:0007669"/>
    <property type="project" value="UniProtKB-KW"/>
</dbReference>
<dbReference type="Pfam" id="PF01702">
    <property type="entry name" value="TGT"/>
    <property type="match status" value="1"/>
</dbReference>
<comment type="catalytic activity">
    <reaction evidence="5">
        <text>7-aminomethyl-7-carbaguanine + guanosine(34) in tRNA = 7-aminomethyl-7-carbaguanosine(34) in tRNA + guanine</text>
        <dbReference type="Rhea" id="RHEA:24104"/>
        <dbReference type="Rhea" id="RHEA-COMP:10341"/>
        <dbReference type="Rhea" id="RHEA-COMP:10342"/>
        <dbReference type="ChEBI" id="CHEBI:16235"/>
        <dbReference type="ChEBI" id="CHEBI:58703"/>
        <dbReference type="ChEBI" id="CHEBI:74269"/>
        <dbReference type="ChEBI" id="CHEBI:82833"/>
        <dbReference type="EC" id="2.4.2.29"/>
    </reaction>
</comment>
<evidence type="ECO:0000313" key="8">
    <source>
        <dbReference type="Proteomes" id="UP001597109"/>
    </source>
</evidence>
<dbReference type="Proteomes" id="UP001597109">
    <property type="component" value="Unassembled WGS sequence"/>
</dbReference>
<feature type="domain" description="tRNA-guanine(15) transglycosylase-like" evidence="6">
    <location>
        <begin position="16"/>
        <end position="370"/>
    </location>
</feature>
<accession>A0ABW3L7D6</accession>
<comment type="cofactor">
    <cofactor evidence="5">
        <name>Zn(2+)</name>
        <dbReference type="ChEBI" id="CHEBI:29105"/>
    </cofactor>
    <text evidence="5">Binds 1 zinc ion per subunit.</text>
</comment>
<dbReference type="NCBIfam" id="TIGR00430">
    <property type="entry name" value="Q_tRNA_tgt"/>
    <property type="match status" value="1"/>
</dbReference>
<comment type="subunit">
    <text evidence="5">Homodimer. Within each dimer, one monomer is responsible for RNA recognition and catalysis, while the other monomer binds to the replacement base PreQ1.</text>
</comment>
<feature type="binding site" evidence="5">
    <location>
        <position position="312"/>
    </location>
    <ligand>
        <name>Zn(2+)</name>
        <dbReference type="ChEBI" id="CHEBI:29105"/>
    </ligand>
</feature>
<dbReference type="HAMAP" id="MF_00168">
    <property type="entry name" value="Q_tRNA_Tgt"/>
    <property type="match status" value="1"/>
</dbReference>
<feature type="binding site" evidence="5">
    <location>
        <position position="309"/>
    </location>
    <ligand>
        <name>Zn(2+)</name>
        <dbReference type="ChEBI" id="CHEBI:29105"/>
    </ligand>
</feature>
<feature type="active site" description="Nucleophile" evidence="5">
    <location>
        <position position="269"/>
    </location>
</feature>
<feature type="binding site" evidence="5">
    <location>
        <begin position="95"/>
        <end position="99"/>
    </location>
    <ligand>
        <name>substrate</name>
    </ligand>
</feature>
<evidence type="ECO:0000256" key="5">
    <source>
        <dbReference type="HAMAP-Rule" id="MF_00168"/>
    </source>
</evidence>
<keyword evidence="3 5" id="KW-0819">tRNA processing</keyword>
<dbReference type="EC" id="2.4.2.29" evidence="5"/>
<organism evidence="7 8">
    <name type="scientific">Metaplanococcus flavidus</name>
    <dbReference type="NCBI Taxonomy" id="569883"/>
    <lineage>
        <taxon>Bacteria</taxon>
        <taxon>Bacillati</taxon>
        <taxon>Bacillota</taxon>
        <taxon>Bacilli</taxon>
        <taxon>Bacillales</taxon>
        <taxon>Caryophanaceae</taxon>
        <taxon>Metaplanococcus</taxon>
    </lineage>
</organism>
<dbReference type="SUPFAM" id="SSF51713">
    <property type="entry name" value="tRNA-guanine transglycosylase"/>
    <property type="match status" value="1"/>
</dbReference>
<feature type="active site" description="Proton acceptor" evidence="5">
    <location>
        <position position="95"/>
    </location>
</feature>
<evidence type="ECO:0000256" key="4">
    <source>
        <dbReference type="ARBA" id="ARBA00022785"/>
    </source>
</evidence>
<evidence type="ECO:0000256" key="3">
    <source>
        <dbReference type="ARBA" id="ARBA00022694"/>
    </source>
</evidence>
<keyword evidence="2 5" id="KW-0808">Transferase</keyword>
<sequence>MTEAVRYEHIKTCKQTGARLGIVHTPHGSFETPAFMPVGTQATVKTMSPEELKAMNAGIILSNTYHLWLRPGNDVIKEAGGLHKFMNWDRPILTDSGGFQVFSLSEFRNIKEEGVHFRNHMNGDKLFLSPEKAMEIQNDLGSDIMMAFDECPPFPATHEYMKSSVERTSRWAERCLEAHARKDVQGLFGIIQGGEYEDLRKQSARDLVSLDFPGYAIGGLSVGEPKDVMNRALEFTTPLMPSDKPRYLMGVGSPDSLIDGAIRGIDMFDCVLPTRIARNGTLMTSTGRLNIKNAAFKRDFNPIDEKCDCYTCKNYTRAYVHHLIRADETFGIRLTSYHNLQFLLNLMEQVRQAIREDRLGDFREEFFEAYGFNKPNAKNF</sequence>
<dbReference type="PANTHER" id="PTHR46499">
    <property type="entry name" value="QUEUINE TRNA-RIBOSYLTRANSFERASE"/>
    <property type="match status" value="1"/>
</dbReference>
<name>A0ABW3L7D6_9BACL</name>
<evidence type="ECO:0000256" key="1">
    <source>
        <dbReference type="ARBA" id="ARBA00022676"/>
    </source>
</evidence>
<dbReference type="Gene3D" id="3.20.20.105">
    <property type="entry name" value="Queuine tRNA-ribosyltransferase-like"/>
    <property type="match status" value="1"/>
</dbReference>
<keyword evidence="5" id="KW-0479">Metal-binding</keyword>
<dbReference type="EMBL" id="JBHTKI010000006">
    <property type="protein sequence ID" value="MFD1030518.1"/>
    <property type="molecule type" value="Genomic_DNA"/>
</dbReference>
<keyword evidence="1 5" id="KW-0328">Glycosyltransferase</keyword>
<feature type="binding site" evidence="5">
    <location>
        <position position="338"/>
    </location>
    <ligand>
        <name>Zn(2+)</name>
        <dbReference type="ChEBI" id="CHEBI:29105"/>
    </ligand>
</feature>
<feature type="region of interest" description="RNA binding" evidence="5">
    <location>
        <begin position="250"/>
        <end position="256"/>
    </location>
</feature>
<dbReference type="InterPro" id="IPR002616">
    <property type="entry name" value="tRNA_ribo_trans-like"/>
</dbReference>